<dbReference type="InterPro" id="IPR036291">
    <property type="entry name" value="NAD(P)-bd_dom_sf"/>
</dbReference>
<dbReference type="PANTHER" id="PTHR30388:SF6">
    <property type="entry name" value="XANTHINE DEHYDROGENASE SUBUNIT A-RELATED"/>
    <property type="match status" value="1"/>
</dbReference>
<feature type="domain" description="XdhC Rossmann" evidence="2">
    <location>
        <begin position="163"/>
        <end position="304"/>
    </location>
</feature>
<dbReference type="InterPro" id="IPR003777">
    <property type="entry name" value="XdhC_CoxI"/>
</dbReference>
<sequence>MKVWAHIAKLLESDGACALITVARADGSTPREAGARMVVRADGGFFGTIGGGMLEFQSIAWAREALAASIPGLTLRRFSLGPDLGQCCGGRADLGVEVFCREQLAEARGFAALEASGLAFHTRALPEDGKPLRRKLVELAESPFALSGNGELTETFGEAARPLVLFGAGHVGRALVLSLAQLPFAVTWADSRADAFPLAVPGNVTKQLSSDPAEVLRAAPDGAFVLVMTHSHALDEDIVAAALGAQRFAYVGVIGSLTKRARFEKRLAARGLSKSLISDLVCPIGADGPKSKLPAAIAAGVTVELLIRHEQNQVSTGTVEGVAQALALGQ</sequence>
<dbReference type="InterPro" id="IPR014308">
    <property type="entry name" value="Xanthine_DH_XdhC"/>
</dbReference>
<dbReference type="STRING" id="735517.SAMN05444272_4538"/>
<dbReference type="EMBL" id="FRBW01000009">
    <property type="protein sequence ID" value="SHN18769.1"/>
    <property type="molecule type" value="Genomic_DNA"/>
</dbReference>
<dbReference type="InterPro" id="IPR052698">
    <property type="entry name" value="MoCofactor_Util/Proc"/>
</dbReference>
<feature type="domain" description="XdhC- CoxI" evidence="1">
    <location>
        <begin position="11"/>
        <end position="75"/>
    </location>
</feature>
<accession>A0A1M7PN81</accession>
<gene>
    <name evidence="3" type="ORF">SAMN05444272_4538</name>
</gene>
<dbReference type="Pfam" id="PF02625">
    <property type="entry name" value="XdhC_CoxI"/>
    <property type="match status" value="1"/>
</dbReference>
<evidence type="ECO:0000313" key="3">
    <source>
        <dbReference type="EMBL" id="SHN18769.1"/>
    </source>
</evidence>
<dbReference type="Pfam" id="PF13478">
    <property type="entry name" value="XdhC_C"/>
    <property type="match status" value="1"/>
</dbReference>
<dbReference type="PANTHER" id="PTHR30388">
    <property type="entry name" value="ALDEHYDE OXIDOREDUCTASE MOLYBDENUM COFACTOR ASSEMBLY PROTEIN"/>
    <property type="match status" value="1"/>
</dbReference>
<dbReference type="SUPFAM" id="SSF51735">
    <property type="entry name" value="NAD(P)-binding Rossmann-fold domains"/>
    <property type="match status" value="1"/>
</dbReference>
<dbReference type="AlphaFoldDB" id="A0A1M7PN81"/>
<evidence type="ECO:0000259" key="2">
    <source>
        <dbReference type="Pfam" id="PF13478"/>
    </source>
</evidence>
<dbReference type="Proteomes" id="UP000186002">
    <property type="component" value="Unassembled WGS sequence"/>
</dbReference>
<reference evidence="3 4" key="1">
    <citation type="submission" date="2016-11" db="EMBL/GenBank/DDBJ databases">
        <authorList>
            <person name="Jaros S."/>
            <person name="Januszkiewicz K."/>
            <person name="Wedrychowicz H."/>
        </authorList>
    </citation>
    <scope>NUCLEOTIDE SEQUENCE [LARGE SCALE GENOMIC DNA]</scope>
    <source>
        <strain evidence="3 4">DSM 22153</strain>
    </source>
</reference>
<evidence type="ECO:0000313" key="4">
    <source>
        <dbReference type="Proteomes" id="UP000186002"/>
    </source>
</evidence>
<proteinExistence type="predicted"/>
<keyword evidence="4" id="KW-1185">Reference proteome</keyword>
<dbReference type="RefSeq" id="WP_073015671.1">
    <property type="nucleotide sequence ID" value="NZ_FRBW01000009.1"/>
</dbReference>
<organism evidence="3 4">
    <name type="scientific">Roseibium suaedae</name>
    <dbReference type="NCBI Taxonomy" id="735517"/>
    <lineage>
        <taxon>Bacteria</taxon>
        <taxon>Pseudomonadati</taxon>
        <taxon>Pseudomonadota</taxon>
        <taxon>Alphaproteobacteria</taxon>
        <taxon>Hyphomicrobiales</taxon>
        <taxon>Stappiaceae</taxon>
        <taxon>Roseibium</taxon>
    </lineage>
</organism>
<dbReference type="NCBIfam" id="TIGR02964">
    <property type="entry name" value="xanthine_xdhC"/>
    <property type="match status" value="1"/>
</dbReference>
<protein>
    <submittedName>
        <fullName evidence="3">Molybdenum cofactor sulfurylase</fullName>
    </submittedName>
</protein>
<evidence type="ECO:0000259" key="1">
    <source>
        <dbReference type="Pfam" id="PF02625"/>
    </source>
</evidence>
<dbReference type="OrthoDB" id="61481at2"/>
<dbReference type="InterPro" id="IPR027051">
    <property type="entry name" value="XdhC_Rossmann_dom"/>
</dbReference>
<dbReference type="Gene3D" id="3.40.50.720">
    <property type="entry name" value="NAD(P)-binding Rossmann-like Domain"/>
    <property type="match status" value="1"/>
</dbReference>
<name>A0A1M7PN81_9HYPH</name>